<feature type="compositionally biased region" description="Low complexity" evidence="1">
    <location>
        <begin position="94"/>
        <end position="105"/>
    </location>
</feature>
<proteinExistence type="predicted"/>
<sequence>MSRILVSGAPMLNLRATNSILMSAVRRGAITELDDVIVPEIFVPYVQNRTTEKSRLIQSGALQVSERLNAALAGEGTTFNQRFFKDLDRDEENTSSASDPTDSTPGGITSGREIQVRLSRNKSWGSADLLDSLIAPDPMMAIGDLVAGYRANRLQRAFVATVKGVFAMNAAAPVTTGDKASTHTQNDMTRDISGSAFSDGVTNFNPAGVIAAAGTMGDSLNELSMMMVHSVVYQRMQLLNLIDYIPDASGQVNIATYMGREVIVDDSMPATGGVFETWLVGAGAFQLGVGSAKVPVETDRKPASYKGGGSEILYHRWENIIHPVGHAWVGTAAEGGPMNSALQTAANWARVFPERKQIKVARLITREF</sequence>
<dbReference type="InterPro" id="IPR045404">
    <property type="entry name" value="Gp13-like"/>
</dbReference>
<evidence type="ECO:0000313" key="2">
    <source>
        <dbReference type="EMBL" id="XCG96932.1"/>
    </source>
</evidence>
<dbReference type="EMBL" id="PP848851">
    <property type="protein sequence ID" value="XCG96932.1"/>
    <property type="molecule type" value="Genomic_DNA"/>
</dbReference>
<dbReference type="Pfam" id="PF20036">
    <property type="entry name" value="Gp13-like"/>
    <property type="match status" value="1"/>
</dbReference>
<evidence type="ECO:0000256" key="1">
    <source>
        <dbReference type="SAM" id="MobiDB-lite"/>
    </source>
</evidence>
<accession>A0AAU8EFH3</accession>
<protein>
    <submittedName>
        <fullName evidence="2">Major head protein</fullName>
    </submittedName>
</protein>
<name>A0AAU8EFH3_9VIRU</name>
<reference evidence="2" key="1">
    <citation type="submission" date="2024-05" db="EMBL/GenBank/DDBJ databases">
        <authorList>
            <person name="Ferriol-Gonzalez C."/>
            <person name="Concha-Eloko R."/>
            <person name="Bernabeu-Gimeno M."/>
            <person name="Fernandez-Cuenca F."/>
            <person name="Canada-Garcia J.E."/>
            <person name="Garcia-Cobos S."/>
            <person name="Sanjuan R."/>
            <person name="Domingo-Calap P."/>
        </authorList>
    </citation>
    <scope>NUCLEOTIDE SEQUENCE</scope>
</reference>
<gene>
    <name evidence="2" type="ORF">vBKpn2P2_84</name>
</gene>
<organism evidence="2">
    <name type="scientific">Klebsiella phage vB_Kpn2-P2</name>
    <dbReference type="NCBI Taxonomy" id="3230849"/>
    <lineage>
        <taxon>Viruses</taxon>
    </lineage>
</organism>
<feature type="region of interest" description="Disordered" evidence="1">
    <location>
        <begin position="90"/>
        <end position="113"/>
    </location>
</feature>